<dbReference type="EMBL" id="FNGS01000003">
    <property type="protein sequence ID" value="SDL85962.1"/>
    <property type="molecule type" value="Genomic_DNA"/>
</dbReference>
<sequence>MEKGQRLWTKDELILAINLYCKLPFGRLHRLNPQVIHLANLINRTPSSIALKLVNFASLDPSLRMRGIKGASNTSKLDIEIWNDFYNHWDTLPYESEKLLAQFKRTSVEELNNISEEELPKEGKTREQIVKVRVNQSFFRSTVLAAYNNTCCITGINQEEFLIAGHIRPWGIDEKNRLNPRNGITINALHDKAFETGYMTITPDYEIKISPYLKRDTQHFFNFFQKFENQKIILPNRFLPDSEFLKYHNQECFKP</sequence>
<dbReference type="Proteomes" id="UP000198901">
    <property type="component" value="Unassembled WGS sequence"/>
</dbReference>
<evidence type="ECO:0000313" key="2">
    <source>
        <dbReference type="EMBL" id="SDL85962.1"/>
    </source>
</evidence>
<dbReference type="STRING" id="563176.SAMN04488090_2012"/>
<reference evidence="2 3" key="1">
    <citation type="submission" date="2016-10" db="EMBL/GenBank/DDBJ databases">
        <authorList>
            <person name="de Groot N.N."/>
        </authorList>
    </citation>
    <scope>NUCLEOTIDE SEQUENCE [LARGE SCALE GENOMIC DNA]</scope>
    <source>
        <strain evidence="2 3">DSM 21668</strain>
    </source>
</reference>
<dbReference type="Pfam" id="PF13391">
    <property type="entry name" value="HNH_2"/>
    <property type="match status" value="1"/>
</dbReference>
<evidence type="ECO:0000313" key="3">
    <source>
        <dbReference type="Proteomes" id="UP000198901"/>
    </source>
</evidence>
<gene>
    <name evidence="2" type="ORF">SAMN04488090_2012</name>
</gene>
<feature type="domain" description="HNH nuclease" evidence="1">
    <location>
        <begin position="151"/>
        <end position="201"/>
    </location>
</feature>
<proteinExistence type="predicted"/>
<organism evidence="2 3">
    <name type="scientific">Siphonobacter aquaeclarae</name>
    <dbReference type="NCBI Taxonomy" id="563176"/>
    <lineage>
        <taxon>Bacteria</taxon>
        <taxon>Pseudomonadati</taxon>
        <taxon>Bacteroidota</taxon>
        <taxon>Cytophagia</taxon>
        <taxon>Cytophagales</taxon>
        <taxon>Cytophagaceae</taxon>
        <taxon>Siphonobacter</taxon>
    </lineage>
</organism>
<dbReference type="OrthoDB" id="67788at2"/>
<accession>A0A1G9NHC9</accession>
<keyword evidence="2" id="KW-0540">Nuclease</keyword>
<keyword evidence="2" id="KW-0255">Endonuclease</keyword>
<dbReference type="AlphaFoldDB" id="A0A1G9NHC9"/>
<dbReference type="GO" id="GO:0004519">
    <property type="term" value="F:endonuclease activity"/>
    <property type="evidence" value="ECO:0007669"/>
    <property type="project" value="UniProtKB-KW"/>
</dbReference>
<evidence type="ECO:0000259" key="1">
    <source>
        <dbReference type="Pfam" id="PF13391"/>
    </source>
</evidence>
<name>A0A1G9NHC9_9BACT</name>
<keyword evidence="3" id="KW-1185">Reference proteome</keyword>
<keyword evidence="2" id="KW-0378">Hydrolase</keyword>
<protein>
    <submittedName>
        <fullName evidence="2">Putative restriction endonuclease</fullName>
    </submittedName>
</protein>
<dbReference type="InterPro" id="IPR003615">
    <property type="entry name" value="HNH_nuc"/>
</dbReference>
<dbReference type="RefSeq" id="WP_093201149.1">
    <property type="nucleotide sequence ID" value="NZ_FNGS01000003.1"/>
</dbReference>